<reference evidence="3 4" key="1">
    <citation type="submission" date="2014-03" db="EMBL/GenBank/DDBJ databases">
        <authorList>
            <person name="Urmite Genomes U."/>
        </authorList>
    </citation>
    <scope>NUCLEOTIDE SEQUENCE [LARGE SCALE GENOMIC DNA]</scope>
    <source>
        <strain evidence="3 4">Vm-5</strain>
    </source>
</reference>
<reference evidence="4" key="2">
    <citation type="submission" date="2014-05" db="EMBL/GenBank/DDBJ databases">
        <title>Draft genome sequence of Virgibacillus massiliensis Vm-5.</title>
        <authorList>
            <person name="Khelaifia S."/>
            <person name="Croce O."/>
            <person name="Lagier J.C."/>
            <person name="Raoult D."/>
        </authorList>
    </citation>
    <scope>NUCLEOTIDE SEQUENCE [LARGE SCALE GENOMIC DNA]</scope>
    <source>
        <strain evidence="4">Vm-5</strain>
    </source>
</reference>
<sequence length="421" mass="48879">MTSRFRVIASGIVVVSFFLLLFSYAMFQGGFVSWFLFFSFLPIFLYELGFLLHSMKTWKVSRQLSHYVIRAGDGIDVKLVIKRKLPFPLYYCICEEVVPETLRKIDTKHQKYSLMDDPGELYTNRNLKKVFFPLWKRTFTMTYRLEQLPRGEHLLQTVRIRTGDFFGLVKKEYTFHVTDVIIAYPNARPIVMKEQISSFQQGTASTSAFQLNNSNVATGIREYMPGDRFSWIDWKQTAKKNTVMTKEFEQEKSTDILLMLDNGIYPETNYVVYEAMVEVVLSLMEGLKKQASQVGLVTIGEKTVYFPVHHDPVKLDMVKNHLTRIQPDGIKPFSIRVESEFAKAGAGNVIILVTSHIDIAFIEIVKKMNQRTKRIVLILIQSAKHHEKNRLFIHQLQFEGIHIHILTEQHLKQNQLEVKGI</sequence>
<protein>
    <recommendedName>
        <fullName evidence="2">DUF58 domain-containing protein</fullName>
    </recommendedName>
</protein>
<feature type="transmembrane region" description="Helical" evidence="1">
    <location>
        <begin position="31"/>
        <end position="52"/>
    </location>
</feature>
<dbReference type="STRING" id="1462526.BN990_04068"/>
<keyword evidence="1" id="KW-0472">Membrane</keyword>
<dbReference type="PANTHER" id="PTHR34351:SF2">
    <property type="entry name" value="DUF58 DOMAIN-CONTAINING PROTEIN"/>
    <property type="match status" value="1"/>
</dbReference>
<accession>A0A024QGR4</accession>
<organism evidence="3 4">
    <name type="scientific">Virgibacillus massiliensis</name>
    <dbReference type="NCBI Taxonomy" id="1462526"/>
    <lineage>
        <taxon>Bacteria</taxon>
        <taxon>Bacillati</taxon>
        <taxon>Bacillota</taxon>
        <taxon>Bacilli</taxon>
        <taxon>Bacillales</taxon>
        <taxon>Bacillaceae</taxon>
        <taxon>Virgibacillus</taxon>
    </lineage>
</organism>
<feature type="domain" description="DUF58" evidence="2">
    <location>
        <begin position="220"/>
        <end position="340"/>
    </location>
</feature>
<evidence type="ECO:0000313" key="4">
    <source>
        <dbReference type="Proteomes" id="UP000028875"/>
    </source>
</evidence>
<dbReference type="Proteomes" id="UP000028875">
    <property type="component" value="Unassembled WGS sequence"/>
</dbReference>
<dbReference type="AlphaFoldDB" id="A0A024QGR4"/>
<evidence type="ECO:0000313" key="3">
    <source>
        <dbReference type="EMBL" id="CDQ41694.1"/>
    </source>
</evidence>
<proteinExistence type="predicted"/>
<name>A0A024QGR4_9BACI</name>
<dbReference type="Pfam" id="PF01882">
    <property type="entry name" value="DUF58"/>
    <property type="match status" value="1"/>
</dbReference>
<dbReference type="eggNOG" id="COG1721">
    <property type="taxonomic scope" value="Bacteria"/>
</dbReference>
<evidence type="ECO:0000256" key="1">
    <source>
        <dbReference type="SAM" id="Phobius"/>
    </source>
</evidence>
<dbReference type="PANTHER" id="PTHR34351">
    <property type="entry name" value="SLR1927 PROTEIN-RELATED"/>
    <property type="match status" value="1"/>
</dbReference>
<keyword evidence="4" id="KW-1185">Reference proteome</keyword>
<evidence type="ECO:0000259" key="2">
    <source>
        <dbReference type="Pfam" id="PF01882"/>
    </source>
</evidence>
<gene>
    <name evidence="3" type="ORF">BN990_04068</name>
</gene>
<feature type="transmembrane region" description="Helical" evidence="1">
    <location>
        <begin position="7"/>
        <end position="25"/>
    </location>
</feature>
<keyword evidence="1" id="KW-1133">Transmembrane helix</keyword>
<dbReference type="OrthoDB" id="140416at2"/>
<dbReference type="EMBL" id="CCDP010000003">
    <property type="protein sequence ID" value="CDQ41694.1"/>
    <property type="molecule type" value="Genomic_DNA"/>
</dbReference>
<comment type="caution">
    <text evidence="3">The sequence shown here is derived from an EMBL/GenBank/DDBJ whole genome shotgun (WGS) entry which is preliminary data.</text>
</comment>
<keyword evidence="1" id="KW-0812">Transmembrane</keyword>
<dbReference type="InterPro" id="IPR002881">
    <property type="entry name" value="DUF58"/>
</dbReference>
<dbReference type="RefSeq" id="WP_038246425.1">
    <property type="nucleotide sequence ID" value="NZ_BNER01000005.1"/>
</dbReference>